<evidence type="ECO:0000313" key="1">
    <source>
        <dbReference type="EMBL" id="KAJ1349295.1"/>
    </source>
</evidence>
<gene>
    <name evidence="1" type="ORF">KIN20_004787</name>
</gene>
<comment type="caution">
    <text evidence="1">The sequence shown here is derived from an EMBL/GenBank/DDBJ whole genome shotgun (WGS) entry which is preliminary data.</text>
</comment>
<keyword evidence="2" id="KW-1185">Reference proteome</keyword>
<evidence type="ECO:0000313" key="2">
    <source>
        <dbReference type="Proteomes" id="UP001196413"/>
    </source>
</evidence>
<reference evidence="1" key="1">
    <citation type="submission" date="2021-06" db="EMBL/GenBank/DDBJ databases">
        <title>Parelaphostrongylus tenuis whole genome reference sequence.</title>
        <authorList>
            <person name="Garwood T.J."/>
            <person name="Larsen P.A."/>
            <person name="Fountain-Jones N.M."/>
            <person name="Garbe J.R."/>
            <person name="Macchietto M.G."/>
            <person name="Kania S.A."/>
            <person name="Gerhold R.W."/>
            <person name="Richards J.E."/>
            <person name="Wolf T.M."/>
        </authorList>
    </citation>
    <scope>NUCLEOTIDE SEQUENCE</scope>
    <source>
        <strain evidence="1">MNPRO001-30</strain>
        <tissue evidence="1">Meninges</tissue>
    </source>
</reference>
<proteinExistence type="predicted"/>
<name>A0AAD5M174_PARTN</name>
<dbReference type="EMBL" id="JAHQIW010000641">
    <property type="protein sequence ID" value="KAJ1349295.1"/>
    <property type="molecule type" value="Genomic_DNA"/>
</dbReference>
<dbReference type="Proteomes" id="UP001196413">
    <property type="component" value="Unassembled WGS sequence"/>
</dbReference>
<accession>A0AAD5M174</accession>
<sequence>MTDANTRNKYVNNGGSAGSVAVDADGLIEGNYDQVVPSFDEMNLKENLLRGIYAFGFEKTVSYPATCYCTMLYTARRHCSSTIRYRENRYVFDFDSSTNR</sequence>
<dbReference type="AlphaFoldDB" id="A0AAD5M174"/>
<organism evidence="1 2">
    <name type="scientific">Parelaphostrongylus tenuis</name>
    <name type="common">Meningeal worm</name>
    <dbReference type="NCBI Taxonomy" id="148309"/>
    <lineage>
        <taxon>Eukaryota</taxon>
        <taxon>Metazoa</taxon>
        <taxon>Ecdysozoa</taxon>
        <taxon>Nematoda</taxon>
        <taxon>Chromadorea</taxon>
        <taxon>Rhabditida</taxon>
        <taxon>Rhabditina</taxon>
        <taxon>Rhabditomorpha</taxon>
        <taxon>Strongyloidea</taxon>
        <taxon>Metastrongylidae</taxon>
        <taxon>Parelaphostrongylus</taxon>
    </lineage>
</organism>
<protein>
    <submittedName>
        <fullName evidence="1">Uncharacterized protein</fullName>
    </submittedName>
</protein>